<dbReference type="EMBL" id="OZ075145">
    <property type="protein sequence ID" value="CAL5050193.1"/>
    <property type="molecule type" value="Genomic_DNA"/>
</dbReference>
<proteinExistence type="inferred from homology"/>
<dbReference type="GO" id="GO:0016020">
    <property type="term" value="C:membrane"/>
    <property type="evidence" value="ECO:0007669"/>
    <property type="project" value="UniProtKB-SubCell"/>
</dbReference>
<reference evidence="9" key="1">
    <citation type="submission" date="2024-06" db="EMBL/GenBank/DDBJ databases">
        <authorList>
            <person name="Ryan C."/>
        </authorList>
    </citation>
    <scope>NUCLEOTIDE SEQUENCE [LARGE SCALE GENOMIC DNA]</scope>
</reference>
<name>A0ABC9E1P9_9POAL</name>
<reference evidence="8 9" key="2">
    <citation type="submission" date="2024-10" db="EMBL/GenBank/DDBJ databases">
        <authorList>
            <person name="Ryan C."/>
        </authorList>
    </citation>
    <scope>NUCLEOTIDE SEQUENCE [LARGE SCALE GENOMIC DNA]</scope>
</reference>
<feature type="region of interest" description="Disordered" evidence="6">
    <location>
        <begin position="1"/>
        <end position="27"/>
    </location>
</feature>
<evidence type="ECO:0000256" key="5">
    <source>
        <dbReference type="ARBA" id="ARBA00023136"/>
    </source>
</evidence>
<dbReference type="AlphaFoldDB" id="A0ABC9E1P9"/>
<evidence type="ECO:0000313" key="9">
    <source>
        <dbReference type="Proteomes" id="UP001497457"/>
    </source>
</evidence>
<comment type="similarity">
    <text evidence="2">Belongs to the UPF0496 family.</text>
</comment>
<evidence type="ECO:0000256" key="6">
    <source>
        <dbReference type="SAM" id="MobiDB-lite"/>
    </source>
</evidence>
<keyword evidence="5 7" id="KW-0472">Membrane</keyword>
<dbReference type="InterPro" id="IPR007749">
    <property type="entry name" value="DUF677"/>
</dbReference>
<organism evidence="8 9">
    <name type="scientific">Urochloa decumbens</name>
    <dbReference type="NCBI Taxonomy" id="240449"/>
    <lineage>
        <taxon>Eukaryota</taxon>
        <taxon>Viridiplantae</taxon>
        <taxon>Streptophyta</taxon>
        <taxon>Embryophyta</taxon>
        <taxon>Tracheophyta</taxon>
        <taxon>Spermatophyta</taxon>
        <taxon>Magnoliopsida</taxon>
        <taxon>Liliopsida</taxon>
        <taxon>Poales</taxon>
        <taxon>Poaceae</taxon>
        <taxon>PACMAD clade</taxon>
        <taxon>Panicoideae</taxon>
        <taxon>Panicodae</taxon>
        <taxon>Paniceae</taxon>
        <taxon>Melinidinae</taxon>
        <taxon>Urochloa</taxon>
    </lineage>
</organism>
<accession>A0ABC9E1P9</accession>
<comment type="subcellular location">
    <subcellularLocation>
        <location evidence="1">Membrane</location>
    </subcellularLocation>
</comment>
<dbReference type="PANTHER" id="PTHR31113:SF20">
    <property type="entry name" value="UPF0496 PROTEIN 2-RELATED"/>
    <property type="match status" value="1"/>
</dbReference>
<evidence type="ECO:0000256" key="2">
    <source>
        <dbReference type="ARBA" id="ARBA00009074"/>
    </source>
</evidence>
<evidence type="ECO:0000256" key="4">
    <source>
        <dbReference type="ARBA" id="ARBA00022989"/>
    </source>
</evidence>
<dbReference type="Proteomes" id="UP001497457">
    <property type="component" value="Chromosome 35b"/>
</dbReference>
<keyword evidence="3 7" id="KW-0812">Transmembrane</keyword>
<feature type="compositionally biased region" description="Low complexity" evidence="6">
    <location>
        <begin position="1"/>
        <end position="16"/>
    </location>
</feature>
<evidence type="ECO:0000256" key="1">
    <source>
        <dbReference type="ARBA" id="ARBA00004370"/>
    </source>
</evidence>
<sequence>MEMERSSSSPSITTTPARPPPLDVDEEYDSAFKSKSFLDLWSHAHRHLSHALSSSFKQQQSSSKSSKDYSRHDDAEDEAGDDNTAAAAMEQSCSYTVLDDFVLEPSPEVLARGGRRRRTRRRGVETLLIEYFDVTQEACEACSALLAAIGAARRHHLTLRRLLARLDGGAAAAARDAVADHVRIDNPLSPGRLSGFHDVHGRCGPLATRLAAARRRLRRLARAMRVARGTAAAALVAACAGAIVAAVVFAAHAVVGIGAAAAAVGASPATAVRWAAEKVSSRRYARAGAAVDAAARGAYIVGRDLDTVSRMVRRAHDELEHGRDVARIAVRGRGEAPLMQEVAREEEECEEDLRAQLQELEEHVCLCLITINRTRRMVAHEITAALPPPALQSASSQN</sequence>
<dbReference type="PANTHER" id="PTHR31113">
    <property type="entry name" value="UPF0496 PROTEIN 3-RELATED"/>
    <property type="match status" value="1"/>
</dbReference>
<feature type="compositionally biased region" description="Low complexity" evidence="6">
    <location>
        <begin position="52"/>
        <end position="64"/>
    </location>
</feature>
<feature type="region of interest" description="Disordered" evidence="6">
    <location>
        <begin position="52"/>
        <end position="82"/>
    </location>
</feature>
<keyword evidence="4 7" id="KW-1133">Transmembrane helix</keyword>
<feature type="transmembrane region" description="Helical" evidence="7">
    <location>
        <begin position="226"/>
        <end position="251"/>
    </location>
</feature>
<evidence type="ECO:0000256" key="7">
    <source>
        <dbReference type="SAM" id="Phobius"/>
    </source>
</evidence>
<feature type="transmembrane region" description="Helical" evidence="7">
    <location>
        <begin position="257"/>
        <end position="276"/>
    </location>
</feature>
<keyword evidence="9" id="KW-1185">Reference proteome</keyword>
<dbReference type="Pfam" id="PF05055">
    <property type="entry name" value="DUF677"/>
    <property type="match status" value="1"/>
</dbReference>
<gene>
    <name evidence="8" type="ORF">URODEC1_LOCUS91434</name>
</gene>
<evidence type="ECO:0000256" key="3">
    <source>
        <dbReference type="ARBA" id="ARBA00022692"/>
    </source>
</evidence>
<feature type="compositionally biased region" description="Basic and acidic residues" evidence="6">
    <location>
        <begin position="65"/>
        <end position="74"/>
    </location>
</feature>
<protein>
    <submittedName>
        <fullName evidence="8">Uncharacterized protein</fullName>
    </submittedName>
</protein>
<evidence type="ECO:0000313" key="8">
    <source>
        <dbReference type="EMBL" id="CAL5050193.1"/>
    </source>
</evidence>